<dbReference type="Proteomes" id="UP000002710">
    <property type="component" value="Chromosome"/>
</dbReference>
<dbReference type="PANTHER" id="PTHR39418:SF1">
    <property type="entry name" value="DEHYDROGENASE"/>
    <property type="match status" value="1"/>
</dbReference>
<sequence>MNIGKYTFEEFKELAAAFHSYPAPGLLLGGYMVEMARRHLPEGTLFEAMVESAKCLPDAVQLLTLCSTGNQWMKVVPLGRYAVSLYDKYTGEGYRVYVDAAKLKAWPEYYAWFMKLRPKAEQDSDQLFREIEEAGESVCSIQAVRIDPKHLGHAHMGEVGVCPVCGEPYPSRDGGICRGCQGEAPYVVDAREGGSGAAGGVLERAPLRVVPVEDAYGRTALHDMTEIIPDEAKGPAVLAGQTLEAGDLCRLQRMGKFHVYDDSALPGSEWVHENDAVQAFAARMAGQGVEYDLPPREGKINFRAARTGMLSIDLEALERFNLVPDVMLATRHHAAVVEEGRLIAGSRAIPLYLSQEHFSRALTALGDSPVLSVLPLKVKKAAVLVTGTEVFQGLIEDRFIPIVTGKLMGLGCEVVSSSIVPDDREAIAQAVRGFLEQGAELVVTTAGMSVDPDDVTRAGLVDAGLTDALYGMPVLPGTMTLVGRLRHNGTVARVIGVPACALYYKTTGFDLLLPRLLAGCDVARRDLARLAEGGFCHNCKTCTWPKCPFGK</sequence>
<evidence type="ECO:0000313" key="2">
    <source>
        <dbReference type="EMBL" id="ABB37486.1"/>
    </source>
</evidence>
<dbReference type="InterPro" id="IPR053194">
    <property type="entry name" value="tRNA_methyltr_O"/>
</dbReference>
<dbReference type="AlphaFoldDB" id="Q315B0"/>
<dbReference type="eggNOG" id="COG2191">
    <property type="taxonomic scope" value="Bacteria"/>
</dbReference>
<protein>
    <submittedName>
        <fullName evidence="2">Formylmethanofuran dehydrogenase subunit E region</fullName>
    </submittedName>
</protein>
<dbReference type="InterPro" id="IPR036425">
    <property type="entry name" value="MoaB/Mog-like_dom_sf"/>
</dbReference>
<dbReference type="KEGG" id="dde:Dde_0685"/>
<evidence type="ECO:0000313" key="3">
    <source>
        <dbReference type="Proteomes" id="UP000002710"/>
    </source>
</evidence>
<dbReference type="HOGENOM" id="CLU_503200_0_0_7"/>
<dbReference type="CDD" id="cd03522">
    <property type="entry name" value="MoeA_like"/>
    <property type="match status" value="1"/>
</dbReference>
<dbReference type="eggNOG" id="COG0303">
    <property type="taxonomic scope" value="Bacteria"/>
</dbReference>
<dbReference type="SUPFAM" id="SSF143555">
    <property type="entry name" value="FwdE-like"/>
    <property type="match status" value="1"/>
</dbReference>
<dbReference type="Pfam" id="PF00994">
    <property type="entry name" value="MoCF_biosynth"/>
    <property type="match status" value="1"/>
</dbReference>
<keyword evidence="3" id="KW-1185">Reference proteome</keyword>
<dbReference type="InterPro" id="IPR003814">
    <property type="entry name" value="FmdEsu_dom"/>
</dbReference>
<evidence type="ECO:0000259" key="1">
    <source>
        <dbReference type="SMART" id="SM00852"/>
    </source>
</evidence>
<feature type="domain" description="MoaB/Mog" evidence="1">
    <location>
        <begin position="382"/>
        <end position="518"/>
    </location>
</feature>
<dbReference type="Gene3D" id="3.30.1330.130">
    <property type="match status" value="1"/>
</dbReference>
<organism evidence="2 3">
    <name type="scientific">Oleidesulfovibrio alaskensis (strain ATCC BAA-1058 / DSM 17464 / G20)</name>
    <name type="common">Desulfovibrio alaskensis</name>
    <dbReference type="NCBI Taxonomy" id="207559"/>
    <lineage>
        <taxon>Bacteria</taxon>
        <taxon>Pseudomonadati</taxon>
        <taxon>Thermodesulfobacteriota</taxon>
        <taxon>Desulfovibrionia</taxon>
        <taxon>Desulfovibrionales</taxon>
        <taxon>Desulfovibrionaceae</taxon>
        <taxon>Oleidesulfovibrio</taxon>
    </lineage>
</organism>
<dbReference type="UniPathway" id="UPA00344"/>
<accession>Q315B0</accession>
<dbReference type="Gene3D" id="3.30.60.80">
    <property type="match status" value="1"/>
</dbReference>
<dbReference type="SMART" id="SM00852">
    <property type="entry name" value="MoCF_biosynth"/>
    <property type="match status" value="1"/>
</dbReference>
<dbReference type="STRING" id="207559.Dde_0685"/>
<dbReference type="InterPro" id="IPR057035">
    <property type="entry name" value="Znf-Tbcl_FmdE"/>
</dbReference>
<dbReference type="Gene3D" id="3.40.980.10">
    <property type="entry name" value="MoaB/Mog-like domain"/>
    <property type="match status" value="1"/>
</dbReference>
<proteinExistence type="predicted"/>
<dbReference type="InterPro" id="IPR001453">
    <property type="entry name" value="MoaB/Mog_dom"/>
</dbReference>
<dbReference type="Pfam" id="PF23475">
    <property type="entry name" value="zf-Tbcl_FmdE"/>
    <property type="match status" value="1"/>
</dbReference>
<dbReference type="RefSeq" id="WP_011366773.1">
    <property type="nucleotide sequence ID" value="NC_007519.1"/>
</dbReference>
<reference evidence="2 3" key="1">
    <citation type="journal article" date="2011" name="J. Bacteriol.">
        <title>Complete genome sequence and updated annotation of Desulfovibrio alaskensis G20.</title>
        <authorList>
            <person name="Hauser L.J."/>
            <person name="Land M.L."/>
            <person name="Brown S.D."/>
            <person name="Larimer F."/>
            <person name="Keller K.L."/>
            <person name="Rapp-Giles B.J."/>
            <person name="Price M.N."/>
            <person name="Lin M."/>
            <person name="Bruce D.C."/>
            <person name="Detter J.C."/>
            <person name="Tapia R."/>
            <person name="Han C.S."/>
            <person name="Goodwin L.A."/>
            <person name="Cheng J.F."/>
            <person name="Pitluck S."/>
            <person name="Copeland A."/>
            <person name="Lucas S."/>
            <person name="Nolan M."/>
            <person name="Lapidus A.L."/>
            <person name="Palumbo A.V."/>
            <person name="Wall J.D."/>
        </authorList>
    </citation>
    <scope>NUCLEOTIDE SEQUENCE [LARGE SCALE GENOMIC DNA]</scope>
    <source>
        <strain evidence="3">ATCC BAA 1058 / DSM 17464 / G20</strain>
    </source>
</reference>
<dbReference type="EMBL" id="CP000112">
    <property type="protein sequence ID" value="ABB37486.1"/>
    <property type="molecule type" value="Genomic_DNA"/>
</dbReference>
<dbReference type="Pfam" id="PF02663">
    <property type="entry name" value="FmdE"/>
    <property type="match status" value="1"/>
</dbReference>
<dbReference type="PANTHER" id="PTHR39418">
    <property type="entry name" value="DEHYDROGENASE-RELATED"/>
    <property type="match status" value="1"/>
</dbReference>
<name>Q315B0_OLEA2</name>
<dbReference type="SUPFAM" id="SSF53218">
    <property type="entry name" value="Molybdenum cofactor biosynthesis proteins"/>
    <property type="match status" value="1"/>
</dbReference>
<gene>
    <name evidence="2" type="ordered locus">Dde_0685</name>
</gene>